<evidence type="ECO:0000313" key="8">
    <source>
        <dbReference type="EMBL" id="RLU58597.1"/>
    </source>
</evidence>
<dbReference type="Proteomes" id="UP000025245">
    <property type="component" value="Chromosome"/>
</dbReference>
<reference evidence="8 10" key="2">
    <citation type="submission" date="2018-06" db="EMBL/GenBank/DDBJ databases">
        <title>Mutators as drivers of adaptation in pathogenic bacteria and a risk factor for host jumps and vaccine escape.</title>
        <authorList>
            <person name="Barnes A.C."/>
            <person name="Silayeva O."/>
        </authorList>
    </citation>
    <scope>NUCLEOTIDE SEQUENCE [LARGE SCALE GENOMIC DNA]</scope>
    <source>
        <strain evidence="8 10">QMA0445</strain>
    </source>
</reference>
<dbReference type="EMBL" id="CP007586">
    <property type="protein sequence ID" value="AHY15264.1"/>
    <property type="molecule type" value="Genomic_DNA"/>
</dbReference>
<dbReference type="Pfam" id="PF03788">
    <property type="entry name" value="LrgA"/>
    <property type="match status" value="1"/>
</dbReference>
<keyword evidence="3 6" id="KW-0812">Transmembrane</keyword>
<dbReference type="eggNOG" id="COG1380">
    <property type="taxonomic scope" value="Bacteria"/>
</dbReference>
<dbReference type="GO" id="GO:0016787">
    <property type="term" value="F:hydrolase activity"/>
    <property type="evidence" value="ECO:0007669"/>
    <property type="project" value="UniProtKB-KW"/>
</dbReference>
<evidence type="ECO:0000256" key="6">
    <source>
        <dbReference type="SAM" id="Phobius"/>
    </source>
</evidence>
<dbReference type="KEGG" id="siq:DQ08_01960"/>
<dbReference type="EMBL" id="QLQD01000020">
    <property type="protein sequence ID" value="RLU58597.1"/>
    <property type="molecule type" value="Genomic_DNA"/>
</dbReference>
<dbReference type="STRING" id="1346.BMF34_02115"/>
<feature type="transmembrane region" description="Helical" evidence="6">
    <location>
        <begin position="89"/>
        <end position="111"/>
    </location>
</feature>
<dbReference type="PANTHER" id="PTHR33931">
    <property type="entry name" value="HOLIN-LIKE PROTEIN CIDA-RELATED"/>
    <property type="match status" value="1"/>
</dbReference>
<organism evidence="8 10">
    <name type="scientific">Streptococcus iniae</name>
    <name type="common">Streptococcus shiloi</name>
    <dbReference type="NCBI Taxonomy" id="1346"/>
    <lineage>
        <taxon>Bacteria</taxon>
        <taxon>Bacillati</taxon>
        <taxon>Bacillota</taxon>
        <taxon>Bacilli</taxon>
        <taxon>Lactobacillales</taxon>
        <taxon>Streptococcaceae</taxon>
        <taxon>Streptococcus</taxon>
    </lineage>
</organism>
<evidence type="ECO:0000313" key="9">
    <source>
        <dbReference type="Proteomes" id="UP000025245"/>
    </source>
</evidence>
<dbReference type="NCBIfam" id="NF003155">
    <property type="entry name" value="PRK04125.1"/>
    <property type="match status" value="1"/>
</dbReference>
<dbReference type="OrthoDB" id="3176438at2"/>
<feature type="transmembrane region" description="Helical" evidence="6">
    <location>
        <begin position="63"/>
        <end position="83"/>
    </location>
</feature>
<dbReference type="KEGG" id="sio:DW64_01945"/>
<keyword evidence="2" id="KW-1003">Cell membrane</keyword>
<comment type="subcellular location">
    <subcellularLocation>
        <location evidence="1">Cell membrane</location>
        <topology evidence="1">Multi-pass membrane protein</topology>
    </subcellularLocation>
</comment>
<evidence type="ECO:0000256" key="3">
    <source>
        <dbReference type="ARBA" id="ARBA00022692"/>
    </source>
</evidence>
<feature type="transmembrane region" description="Helical" evidence="6">
    <location>
        <begin position="7"/>
        <end position="24"/>
    </location>
</feature>
<dbReference type="InterPro" id="IPR005538">
    <property type="entry name" value="LrgA/CidA"/>
</dbReference>
<dbReference type="AlphaFoldDB" id="A0A1J0MXJ9"/>
<dbReference type="PANTHER" id="PTHR33931:SF4">
    <property type="entry name" value="ANTIHOLIN-LIKE PROTEIN LRGA"/>
    <property type="match status" value="1"/>
</dbReference>
<dbReference type="GeneID" id="35765381"/>
<evidence type="ECO:0000313" key="7">
    <source>
        <dbReference type="EMBL" id="AHY15264.1"/>
    </source>
</evidence>
<proteinExistence type="predicted"/>
<evidence type="ECO:0000256" key="5">
    <source>
        <dbReference type="ARBA" id="ARBA00023136"/>
    </source>
</evidence>
<dbReference type="Proteomes" id="UP000269148">
    <property type="component" value="Unassembled WGS sequence"/>
</dbReference>
<evidence type="ECO:0000256" key="4">
    <source>
        <dbReference type="ARBA" id="ARBA00022989"/>
    </source>
</evidence>
<accession>A0A1J0MXJ9</accession>
<protein>
    <submittedName>
        <fullName evidence="8">Antiholin-like protein LrgA</fullName>
    </submittedName>
    <submittedName>
        <fullName evidence="7">Murein hydrolase transporter LrgA</fullName>
    </submittedName>
</protein>
<dbReference type="RefSeq" id="WP_003100830.1">
    <property type="nucleotide sequence ID" value="NZ_CP010783.1"/>
</dbReference>
<keyword evidence="5 6" id="KW-0472">Membrane</keyword>
<gene>
    <name evidence="8" type="primary">lrgA</name>
    <name evidence="8" type="ORF">DIY07_01890</name>
    <name evidence="7" type="ORF">DQ08_01960</name>
</gene>
<reference evidence="7 9" key="1">
    <citation type="journal article" date="2014" name="Genome Announc.">
        <title>Complete Genome Sequence of a Virulent Strain, Streptococcus iniae ISET0901, Isolated from Diseased Tilapia.</title>
        <authorList>
            <person name="Pridgeon J.W."/>
            <person name="Zhang D."/>
            <person name="Zhang L."/>
        </authorList>
    </citation>
    <scope>NUCLEOTIDE SEQUENCE [LARGE SCALE GENOMIC DNA]</scope>
    <source>
        <strain evidence="7 9">ISET0901</strain>
    </source>
</reference>
<evidence type="ECO:0000313" key="10">
    <source>
        <dbReference type="Proteomes" id="UP000269148"/>
    </source>
</evidence>
<dbReference type="KEGG" id="siz:SI82_02230"/>
<evidence type="ECO:0000256" key="1">
    <source>
        <dbReference type="ARBA" id="ARBA00004651"/>
    </source>
</evidence>
<dbReference type="GO" id="GO:0005886">
    <property type="term" value="C:plasma membrane"/>
    <property type="evidence" value="ECO:0007669"/>
    <property type="project" value="UniProtKB-SubCell"/>
</dbReference>
<keyword evidence="7" id="KW-0378">Hydrolase</keyword>
<dbReference type="SMR" id="A0A1J0MXJ9"/>
<evidence type="ECO:0000256" key="2">
    <source>
        <dbReference type="ARBA" id="ARBA00022475"/>
    </source>
</evidence>
<name>A0A1J0MXJ9_STRIN</name>
<feature type="transmembrane region" description="Helical" evidence="6">
    <location>
        <begin position="30"/>
        <end position="51"/>
    </location>
</feature>
<keyword evidence="9" id="KW-1185">Reference proteome</keyword>
<keyword evidence="4 6" id="KW-1133">Transmembrane helix</keyword>
<sequence length="150" mass="16701">MKKTYSILYQSVVIGLIVLLSKLIEKMLPFVMPASVIGLVLLFLALSFKFIKLEEVEDVGDKLVSNIGLFFVPAGVSVINSLGILKAHFVLDIVLIFTSTVILLVSTGWMTQMILKMEPQKAFHFASIFTKQQESKARRKSLATSNSYSK</sequence>